<evidence type="ECO:0000313" key="1">
    <source>
        <dbReference type="EMBL" id="KAJ7034269.1"/>
    </source>
</evidence>
<proteinExistence type="predicted"/>
<evidence type="ECO:0000313" key="2">
    <source>
        <dbReference type="Proteomes" id="UP001218188"/>
    </source>
</evidence>
<keyword evidence="2" id="KW-1185">Reference proteome</keyword>
<sequence length="209" mass="24246">MRAFSALPLDDDIVDRIMTFCPTFSALQSTILASKAFYSIFQTHPKSIMRAVAYNIVGPALPQALRVVRYEYHNDDSDIRQAKDLTPNELAEKCPEDHTPSVITAQEKRMLLENSEIVDELEDVYSFTQKDRTSRTSVLTPDESHRFRRAMYRIMLYTGIFRGDRYSIEELDELSAEDVQRIQAQRTAVLSEFPTDELREIWAVVRFLR</sequence>
<dbReference type="AlphaFoldDB" id="A0AAD6X6T1"/>
<accession>A0AAD6X6T1</accession>
<dbReference type="Proteomes" id="UP001218188">
    <property type="component" value="Unassembled WGS sequence"/>
</dbReference>
<feature type="non-terminal residue" evidence="1">
    <location>
        <position position="209"/>
    </location>
</feature>
<organism evidence="1 2">
    <name type="scientific">Mycena alexandri</name>
    <dbReference type="NCBI Taxonomy" id="1745969"/>
    <lineage>
        <taxon>Eukaryota</taxon>
        <taxon>Fungi</taxon>
        <taxon>Dikarya</taxon>
        <taxon>Basidiomycota</taxon>
        <taxon>Agaricomycotina</taxon>
        <taxon>Agaricomycetes</taxon>
        <taxon>Agaricomycetidae</taxon>
        <taxon>Agaricales</taxon>
        <taxon>Marasmiineae</taxon>
        <taxon>Mycenaceae</taxon>
        <taxon>Mycena</taxon>
    </lineage>
</organism>
<dbReference type="EMBL" id="JARJCM010000058">
    <property type="protein sequence ID" value="KAJ7034269.1"/>
    <property type="molecule type" value="Genomic_DNA"/>
</dbReference>
<gene>
    <name evidence="1" type="ORF">C8F04DRAFT_903450</name>
</gene>
<comment type="caution">
    <text evidence="1">The sequence shown here is derived from an EMBL/GenBank/DDBJ whole genome shotgun (WGS) entry which is preliminary data.</text>
</comment>
<protein>
    <submittedName>
        <fullName evidence="1">Uncharacterized protein</fullName>
    </submittedName>
</protein>
<reference evidence="1" key="1">
    <citation type="submission" date="2023-03" db="EMBL/GenBank/DDBJ databases">
        <title>Massive genome expansion in bonnet fungi (Mycena s.s.) driven by repeated elements and novel gene families across ecological guilds.</title>
        <authorList>
            <consortium name="Lawrence Berkeley National Laboratory"/>
            <person name="Harder C.B."/>
            <person name="Miyauchi S."/>
            <person name="Viragh M."/>
            <person name="Kuo A."/>
            <person name="Thoen E."/>
            <person name="Andreopoulos B."/>
            <person name="Lu D."/>
            <person name="Skrede I."/>
            <person name="Drula E."/>
            <person name="Henrissat B."/>
            <person name="Morin E."/>
            <person name="Kohler A."/>
            <person name="Barry K."/>
            <person name="LaButti K."/>
            <person name="Morin E."/>
            <person name="Salamov A."/>
            <person name="Lipzen A."/>
            <person name="Mereny Z."/>
            <person name="Hegedus B."/>
            <person name="Baldrian P."/>
            <person name="Stursova M."/>
            <person name="Weitz H."/>
            <person name="Taylor A."/>
            <person name="Grigoriev I.V."/>
            <person name="Nagy L.G."/>
            <person name="Martin F."/>
            <person name="Kauserud H."/>
        </authorList>
    </citation>
    <scope>NUCLEOTIDE SEQUENCE</scope>
    <source>
        <strain evidence="1">CBHHK200</strain>
    </source>
</reference>
<name>A0AAD6X6T1_9AGAR</name>